<evidence type="ECO:0000256" key="1">
    <source>
        <dbReference type="SAM" id="SignalP"/>
    </source>
</evidence>
<feature type="chain" id="PRO_5039939694" evidence="1">
    <location>
        <begin position="20"/>
        <end position="168"/>
    </location>
</feature>
<keyword evidence="3" id="KW-1185">Reference proteome</keyword>
<comment type="caution">
    <text evidence="2">The sequence shown here is derived from an EMBL/GenBank/DDBJ whole genome shotgun (WGS) entry which is preliminary data.</text>
</comment>
<feature type="signal peptide" evidence="1">
    <location>
        <begin position="1"/>
        <end position="19"/>
    </location>
</feature>
<name>A0A9J6BFC4_POLVA</name>
<organism evidence="2 3">
    <name type="scientific">Polypedilum vanderplanki</name>
    <name type="common">Sleeping chironomid midge</name>
    <dbReference type="NCBI Taxonomy" id="319348"/>
    <lineage>
        <taxon>Eukaryota</taxon>
        <taxon>Metazoa</taxon>
        <taxon>Ecdysozoa</taxon>
        <taxon>Arthropoda</taxon>
        <taxon>Hexapoda</taxon>
        <taxon>Insecta</taxon>
        <taxon>Pterygota</taxon>
        <taxon>Neoptera</taxon>
        <taxon>Endopterygota</taxon>
        <taxon>Diptera</taxon>
        <taxon>Nematocera</taxon>
        <taxon>Chironomoidea</taxon>
        <taxon>Chironomidae</taxon>
        <taxon>Chironominae</taxon>
        <taxon>Polypedilum</taxon>
        <taxon>Polypedilum</taxon>
    </lineage>
</organism>
<dbReference type="Proteomes" id="UP001107558">
    <property type="component" value="Chromosome 4"/>
</dbReference>
<sequence>MKIEFVIFAFLVIIKEISAGCDSRCEVYNAAFLEIFDKIQPFTESNFYENELLQALQNLPVESSNAEKIAAIDDQLNRIHSQIEGFYATIAALISAKLPDLTDLKLIESILAGDHPKVVFPYDCLKAELEAIALKLQFLFEDSVRFAQILKDLACTKVPQTTPSPSKC</sequence>
<evidence type="ECO:0000313" key="3">
    <source>
        <dbReference type="Proteomes" id="UP001107558"/>
    </source>
</evidence>
<protein>
    <submittedName>
        <fullName evidence="2">Uncharacterized protein</fullName>
    </submittedName>
</protein>
<reference evidence="2" key="1">
    <citation type="submission" date="2021-03" db="EMBL/GenBank/DDBJ databases">
        <title>Chromosome level genome of the anhydrobiotic midge Polypedilum vanderplanki.</title>
        <authorList>
            <person name="Yoshida Y."/>
            <person name="Kikawada T."/>
            <person name="Gusev O."/>
        </authorList>
    </citation>
    <scope>NUCLEOTIDE SEQUENCE</scope>
    <source>
        <strain evidence="2">NIAS01</strain>
        <tissue evidence="2">Whole body or cell culture</tissue>
    </source>
</reference>
<keyword evidence="1" id="KW-0732">Signal</keyword>
<dbReference type="EMBL" id="JADBJN010000004">
    <property type="protein sequence ID" value="KAG5668580.1"/>
    <property type="molecule type" value="Genomic_DNA"/>
</dbReference>
<gene>
    <name evidence="2" type="ORF">PVAND_016517</name>
</gene>
<proteinExistence type="predicted"/>
<dbReference type="AlphaFoldDB" id="A0A9J6BFC4"/>
<evidence type="ECO:0000313" key="2">
    <source>
        <dbReference type="EMBL" id="KAG5668580.1"/>
    </source>
</evidence>
<accession>A0A9J6BFC4</accession>